<evidence type="ECO:0000313" key="1">
    <source>
        <dbReference type="EMBL" id="XCN28242.1"/>
    </source>
</evidence>
<proteinExistence type="predicted"/>
<protein>
    <submittedName>
        <fullName evidence="1">Uncharacterized protein</fullName>
    </submittedName>
</protein>
<organism evidence="1">
    <name type="scientific">Pantoea phage Survivor</name>
    <dbReference type="NCBI Taxonomy" id="3232176"/>
    <lineage>
        <taxon>Viruses</taxon>
        <taxon>Duplodnaviria</taxon>
        <taxon>Heunggongvirae</taxon>
        <taxon>Uroviricota</taxon>
        <taxon>Caudoviricetes</taxon>
    </lineage>
</organism>
<reference evidence="1" key="1">
    <citation type="submission" date="2024-06" db="EMBL/GenBank/DDBJ databases">
        <authorList>
            <person name="Gannavaram S."/>
            <person name="Nemani S."/>
            <person name="Datta M."/>
            <person name="Picchiottino A."/>
            <person name="Mereddy A."/>
            <person name="Gannavaram N."/>
            <person name="Honeycutt C."/>
            <person name="Tran D."/>
            <person name="Choi K."/>
            <person name="Srinivasan K."/>
            <person name="Johnson A."/>
        </authorList>
    </citation>
    <scope>NUCLEOTIDE SEQUENCE</scope>
</reference>
<accession>A0AAU8L0I3</accession>
<sequence>MLRLSRSSPINSTVLLSYPSNRETKVMMTFIKSMVSGMKWVIPALMISMVLTACNSQPKVTVGGTYVEMKTELAKLELAKSQVASLKDSLIDIPIIVYNKDWKIREANLKKLDFFLANNNCTTMEGELKDQCYIKTRKLLIATTKELDASNDQINSLNQVVDHLTGNITSVIDAISADTSKPVISIKK</sequence>
<dbReference type="EMBL" id="PP885733">
    <property type="protein sequence ID" value="XCN28242.1"/>
    <property type="molecule type" value="Genomic_DNA"/>
</dbReference>
<name>A0AAU8L0I3_9CAUD</name>